<dbReference type="Proteomes" id="UP000645612">
    <property type="component" value="Unassembled WGS sequence"/>
</dbReference>
<accession>A0A8I1ASE8</accession>
<reference evidence="1" key="1">
    <citation type="submission" date="2020-12" db="EMBL/GenBank/DDBJ databases">
        <title>Burkholderia cepacia complex in Mexico.</title>
        <authorList>
            <person name="Estrada P."/>
        </authorList>
    </citation>
    <scope>NUCLEOTIDE SEQUENCE</scope>
    <source>
        <strain evidence="1">871</strain>
    </source>
</reference>
<organism evidence="1 2">
    <name type="scientific">Burkholderia cepacia</name>
    <name type="common">Pseudomonas cepacia</name>
    <dbReference type="NCBI Taxonomy" id="292"/>
    <lineage>
        <taxon>Bacteria</taxon>
        <taxon>Pseudomonadati</taxon>
        <taxon>Pseudomonadota</taxon>
        <taxon>Betaproteobacteria</taxon>
        <taxon>Burkholderiales</taxon>
        <taxon>Burkholderiaceae</taxon>
        <taxon>Burkholderia</taxon>
        <taxon>Burkholderia cepacia complex</taxon>
    </lineage>
</organism>
<comment type="caution">
    <text evidence="1">The sequence shown here is derived from an EMBL/GenBank/DDBJ whole genome shotgun (WGS) entry which is preliminary data.</text>
</comment>
<name>A0A8I1ASE8_BURCE</name>
<dbReference type="EMBL" id="JAEDXG010000005">
    <property type="protein sequence ID" value="MBH9696201.1"/>
    <property type="molecule type" value="Genomic_DNA"/>
</dbReference>
<protein>
    <submittedName>
        <fullName evidence="1">Uncharacterized protein</fullName>
    </submittedName>
</protein>
<dbReference type="AlphaFoldDB" id="A0A8I1ASE8"/>
<sequence>MLNNIIVPAESLGGILLGEEVQGVVDRLSATDEVERVNQSTVKINGGEITIYHDLESGRIESLSCGKEFGGNFMGKLWPGMSVGDVLKNTETQIAWCGFVQVDGIKGIGLSLPDELDDFERLTDFLSVEFVFDELWVY</sequence>
<proteinExistence type="predicted"/>
<evidence type="ECO:0000313" key="1">
    <source>
        <dbReference type="EMBL" id="MBH9696201.1"/>
    </source>
</evidence>
<evidence type="ECO:0000313" key="2">
    <source>
        <dbReference type="Proteomes" id="UP000645612"/>
    </source>
</evidence>
<gene>
    <name evidence="1" type="ORF">JAO13_07075</name>
</gene>
<dbReference type="RefSeq" id="WP_176130204.1">
    <property type="nucleotide sequence ID" value="NZ_CADDZZ010000005.1"/>
</dbReference>